<evidence type="ECO:0000313" key="2">
    <source>
        <dbReference type="EMBL" id="JAD97100.1"/>
    </source>
</evidence>
<dbReference type="AlphaFoldDB" id="A0A0A9EH07"/>
<accession>A0A0A9EH07</accession>
<feature type="region of interest" description="Disordered" evidence="1">
    <location>
        <begin position="1"/>
        <end position="33"/>
    </location>
</feature>
<proteinExistence type="predicted"/>
<protein>
    <submittedName>
        <fullName evidence="2">Uncharacterized protein</fullName>
    </submittedName>
</protein>
<reference evidence="2" key="1">
    <citation type="submission" date="2014-09" db="EMBL/GenBank/DDBJ databases">
        <authorList>
            <person name="Magalhaes I.L.F."/>
            <person name="Oliveira U."/>
            <person name="Santos F.R."/>
            <person name="Vidigal T.H.D.A."/>
            <person name="Brescovit A.D."/>
            <person name="Santos A.J."/>
        </authorList>
    </citation>
    <scope>NUCLEOTIDE SEQUENCE</scope>
    <source>
        <tissue evidence="2">Shoot tissue taken approximately 20 cm above the soil surface</tissue>
    </source>
</reference>
<reference evidence="2" key="2">
    <citation type="journal article" date="2015" name="Data Brief">
        <title>Shoot transcriptome of the giant reed, Arundo donax.</title>
        <authorList>
            <person name="Barrero R.A."/>
            <person name="Guerrero F.D."/>
            <person name="Moolhuijzen P."/>
            <person name="Goolsby J.A."/>
            <person name="Tidwell J."/>
            <person name="Bellgard S.E."/>
            <person name="Bellgard M.I."/>
        </authorList>
    </citation>
    <scope>NUCLEOTIDE SEQUENCE</scope>
    <source>
        <tissue evidence="2">Shoot tissue taken approximately 20 cm above the soil surface</tissue>
    </source>
</reference>
<sequence>MGVGTGGEERKACSEGGDGLRLTARRRRGDRPQ</sequence>
<dbReference type="EMBL" id="GBRH01200795">
    <property type="protein sequence ID" value="JAD97100.1"/>
    <property type="molecule type" value="Transcribed_RNA"/>
</dbReference>
<feature type="compositionally biased region" description="Basic residues" evidence="1">
    <location>
        <begin position="23"/>
        <end position="33"/>
    </location>
</feature>
<organism evidence="2">
    <name type="scientific">Arundo donax</name>
    <name type="common">Giant reed</name>
    <name type="synonym">Donax arundinaceus</name>
    <dbReference type="NCBI Taxonomy" id="35708"/>
    <lineage>
        <taxon>Eukaryota</taxon>
        <taxon>Viridiplantae</taxon>
        <taxon>Streptophyta</taxon>
        <taxon>Embryophyta</taxon>
        <taxon>Tracheophyta</taxon>
        <taxon>Spermatophyta</taxon>
        <taxon>Magnoliopsida</taxon>
        <taxon>Liliopsida</taxon>
        <taxon>Poales</taxon>
        <taxon>Poaceae</taxon>
        <taxon>PACMAD clade</taxon>
        <taxon>Arundinoideae</taxon>
        <taxon>Arundineae</taxon>
        <taxon>Arundo</taxon>
    </lineage>
</organism>
<name>A0A0A9EH07_ARUDO</name>
<evidence type="ECO:0000256" key="1">
    <source>
        <dbReference type="SAM" id="MobiDB-lite"/>
    </source>
</evidence>